<name>A0A0P5W3N3_9CRUS</name>
<dbReference type="EMBL" id="GDIQ01095962">
    <property type="protein sequence ID" value="JAL55764.1"/>
    <property type="molecule type" value="Transcribed_RNA"/>
</dbReference>
<protein>
    <submittedName>
        <fullName evidence="1">Uncharacterized protein</fullName>
    </submittedName>
</protein>
<dbReference type="AlphaFoldDB" id="A0A0P5W3N3"/>
<evidence type="ECO:0000313" key="1">
    <source>
        <dbReference type="EMBL" id="JAL55764.1"/>
    </source>
</evidence>
<reference evidence="1" key="1">
    <citation type="submission" date="2015-10" db="EMBL/GenBank/DDBJ databases">
        <title>EvidentialGene: Evidence-directed Construction of Complete mRNA Transcriptomes without Genomes.</title>
        <authorList>
            <person name="Gilbert D.G."/>
        </authorList>
    </citation>
    <scope>NUCLEOTIDE SEQUENCE</scope>
</reference>
<organism evidence="1">
    <name type="scientific">Daphnia magna</name>
    <dbReference type="NCBI Taxonomy" id="35525"/>
    <lineage>
        <taxon>Eukaryota</taxon>
        <taxon>Metazoa</taxon>
        <taxon>Ecdysozoa</taxon>
        <taxon>Arthropoda</taxon>
        <taxon>Crustacea</taxon>
        <taxon>Branchiopoda</taxon>
        <taxon>Diplostraca</taxon>
        <taxon>Cladocera</taxon>
        <taxon>Anomopoda</taxon>
        <taxon>Daphniidae</taxon>
        <taxon>Daphnia</taxon>
    </lineage>
</organism>
<proteinExistence type="predicted"/>
<sequence>MPMPEFHVHFLRMAADERKEGKQIDITELHLLIIVRPCLRFHTISNAKIYHTA</sequence>
<accession>A0A0P5W3N3</accession>